<name>A0A371CXV3_9APHY</name>
<evidence type="ECO:0000313" key="1">
    <source>
        <dbReference type="EMBL" id="RDX45124.1"/>
    </source>
</evidence>
<reference evidence="1 2" key="1">
    <citation type="journal article" date="2018" name="Biotechnol. Biofuels">
        <title>Integrative visual omics of the white-rot fungus Polyporus brumalis exposes the biotechnological potential of its oxidative enzymes for delignifying raw plant biomass.</title>
        <authorList>
            <person name="Miyauchi S."/>
            <person name="Rancon A."/>
            <person name="Drula E."/>
            <person name="Hage H."/>
            <person name="Chaduli D."/>
            <person name="Favel A."/>
            <person name="Grisel S."/>
            <person name="Henrissat B."/>
            <person name="Herpoel-Gimbert I."/>
            <person name="Ruiz-Duenas F.J."/>
            <person name="Chevret D."/>
            <person name="Hainaut M."/>
            <person name="Lin J."/>
            <person name="Wang M."/>
            <person name="Pangilinan J."/>
            <person name="Lipzen A."/>
            <person name="Lesage-Meessen L."/>
            <person name="Navarro D."/>
            <person name="Riley R."/>
            <person name="Grigoriev I.V."/>
            <person name="Zhou S."/>
            <person name="Raouche S."/>
            <person name="Rosso M.N."/>
        </authorList>
    </citation>
    <scope>NUCLEOTIDE SEQUENCE [LARGE SCALE GENOMIC DNA]</scope>
    <source>
        <strain evidence="1 2">BRFM 1820</strain>
    </source>
</reference>
<sequence length="139" mass="15440">MHLHFTVYGEEISSIRATERGWLPSCFRASASLLRAHKRALPALRTVRITIDADRSGPLAQDTLMLAGEDASAAWRPLEGALMEMRTLARVEVIVRDFGSRLNDNARAMVRSLVEEGLSGLLASHAGADSFFFFECRNY</sequence>
<accession>A0A371CXV3</accession>
<dbReference type="Proteomes" id="UP000256964">
    <property type="component" value="Unassembled WGS sequence"/>
</dbReference>
<protein>
    <submittedName>
        <fullName evidence="1">Uncharacterized protein</fullName>
    </submittedName>
</protein>
<evidence type="ECO:0000313" key="2">
    <source>
        <dbReference type="Proteomes" id="UP000256964"/>
    </source>
</evidence>
<organism evidence="1 2">
    <name type="scientific">Lentinus brumalis</name>
    <dbReference type="NCBI Taxonomy" id="2498619"/>
    <lineage>
        <taxon>Eukaryota</taxon>
        <taxon>Fungi</taxon>
        <taxon>Dikarya</taxon>
        <taxon>Basidiomycota</taxon>
        <taxon>Agaricomycotina</taxon>
        <taxon>Agaricomycetes</taxon>
        <taxon>Polyporales</taxon>
        <taxon>Polyporaceae</taxon>
        <taxon>Lentinus</taxon>
    </lineage>
</organism>
<keyword evidence="2" id="KW-1185">Reference proteome</keyword>
<dbReference type="AlphaFoldDB" id="A0A371CXV3"/>
<proteinExistence type="predicted"/>
<dbReference type="EMBL" id="KZ857441">
    <property type="protein sequence ID" value="RDX45124.1"/>
    <property type="molecule type" value="Genomic_DNA"/>
</dbReference>
<gene>
    <name evidence="1" type="ORF">OH76DRAFT_1408397</name>
</gene>